<keyword evidence="3" id="KW-0804">Transcription</keyword>
<dbReference type="RefSeq" id="WP_121689088.1">
    <property type="nucleotide sequence ID" value="NZ_RCUY01000010.1"/>
</dbReference>
<dbReference type="Proteomes" id="UP000269438">
    <property type="component" value="Unassembled WGS sequence"/>
</dbReference>
<keyword evidence="6" id="KW-1185">Reference proteome</keyword>
<dbReference type="SUPFAM" id="SSF46785">
    <property type="entry name" value="Winged helix' DNA-binding domain"/>
    <property type="match status" value="1"/>
</dbReference>
<dbReference type="PROSITE" id="PS50949">
    <property type="entry name" value="HTH_GNTR"/>
    <property type="match status" value="1"/>
</dbReference>
<dbReference type="GO" id="GO:0003700">
    <property type="term" value="F:DNA-binding transcription factor activity"/>
    <property type="evidence" value="ECO:0007669"/>
    <property type="project" value="InterPro"/>
</dbReference>
<dbReference type="InterPro" id="IPR036388">
    <property type="entry name" value="WH-like_DNA-bd_sf"/>
</dbReference>
<feature type="domain" description="HTH gntR-type" evidence="4">
    <location>
        <begin position="18"/>
        <end position="85"/>
    </location>
</feature>
<reference evidence="5 6" key="1">
    <citation type="submission" date="2018-10" db="EMBL/GenBank/DDBJ databases">
        <authorList>
            <person name="Li J."/>
        </authorList>
    </citation>
    <scope>NUCLEOTIDE SEQUENCE [LARGE SCALE GENOMIC DNA]</scope>
    <source>
        <strain evidence="5 6">JCM 11654</strain>
    </source>
</reference>
<organism evidence="5 6">
    <name type="scientific">Mycetocola lacteus</name>
    <dbReference type="NCBI Taxonomy" id="76637"/>
    <lineage>
        <taxon>Bacteria</taxon>
        <taxon>Bacillati</taxon>
        <taxon>Actinomycetota</taxon>
        <taxon>Actinomycetes</taxon>
        <taxon>Micrococcales</taxon>
        <taxon>Microbacteriaceae</taxon>
        <taxon>Mycetocola</taxon>
    </lineage>
</organism>
<dbReference type="Gene3D" id="1.10.10.10">
    <property type="entry name" value="Winged helix-like DNA-binding domain superfamily/Winged helix DNA-binding domain"/>
    <property type="match status" value="1"/>
</dbReference>
<evidence type="ECO:0000313" key="5">
    <source>
        <dbReference type="EMBL" id="RLP81396.1"/>
    </source>
</evidence>
<keyword evidence="2" id="KW-0238">DNA-binding</keyword>
<dbReference type="InterPro" id="IPR000524">
    <property type="entry name" value="Tscrpt_reg_HTH_GntR"/>
</dbReference>
<dbReference type="PANTHER" id="PTHR43537:SF24">
    <property type="entry name" value="GLUCONATE OPERON TRANSCRIPTIONAL REPRESSOR"/>
    <property type="match status" value="1"/>
</dbReference>
<comment type="caution">
    <text evidence="5">The sequence shown here is derived from an EMBL/GenBank/DDBJ whole genome shotgun (WGS) entry which is preliminary data.</text>
</comment>
<evidence type="ECO:0000313" key="6">
    <source>
        <dbReference type="Proteomes" id="UP000269438"/>
    </source>
</evidence>
<gene>
    <name evidence="5" type="ORF">D9V34_12285</name>
</gene>
<dbReference type="EMBL" id="RCUY01000010">
    <property type="protein sequence ID" value="RLP81396.1"/>
    <property type="molecule type" value="Genomic_DNA"/>
</dbReference>
<proteinExistence type="predicted"/>
<sequence>MIQSVRSASRHRGAIAQRLLGDTVFERLLADIISGRFTPHERLRVDDLAYELAVSRTPVREAITRLAWTGFVEVARNSHTQIADWDATDMHDRLVMAGRLVALALTDSRFDLSELRIASPEDETAQNEGRRTGSDADIQLFLEVAEDITFSPWSRSVNRVLVELLHPLALYFTSPVLAAHGVDLSRDERPRTACLSGLADAVRAGDRESAKRQVLDYVTHLAPLLQPASPTTESRYA</sequence>
<evidence type="ECO:0000256" key="3">
    <source>
        <dbReference type="ARBA" id="ARBA00023163"/>
    </source>
</evidence>
<evidence type="ECO:0000256" key="2">
    <source>
        <dbReference type="ARBA" id="ARBA00023125"/>
    </source>
</evidence>
<protein>
    <submittedName>
        <fullName evidence="5">GntR family transcriptional regulator</fullName>
    </submittedName>
</protein>
<evidence type="ECO:0000259" key="4">
    <source>
        <dbReference type="PROSITE" id="PS50949"/>
    </source>
</evidence>
<keyword evidence="1" id="KW-0805">Transcription regulation</keyword>
<accession>A0A3L7ALL6</accession>
<dbReference type="GO" id="GO:0003677">
    <property type="term" value="F:DNA binding"/>
    <property type="evidence" value="ECO:0007669"/>
    <property type="project" value="UniProtKB-KW"/>
</dbReference>
<name>A0A3L7ALL6_9MICO</name>
<evidence type="ECO:0000256" key="1">
    <source>
        <dbReference type="ARBA" id="ARBA00023015"/>
    </source>
</evidence>
<dbReference type="Pfam" id="PF00392">
    <property type="entry name" value="GntR"/>
    <property type="match status" value="1"/>
</dbReference>
<dbReference type="AlphaFoldDB" id="A0A3L7ALL6"/>
<dbReference type="OrthoDB" id="4135664at2"/>
<dbReference type="SMART" id="SM00345">
    <property type="entry name" value="HTH_GNTR"/>
    <property type="match status" value="1"/>
</dbReference>
<dbReference type="PANTHER" id="PTHR43537">
    <property type="entry name" value="TRANSCRIPTIONAL REGULATOR, GNTR FAMILY"/>
    <property type="match status" value="1"/>
</dbReference>
<dbReference type="InterPro" id="IPR036390">
    <property type="entry name" value="WH_DNA-bd_sf"/>
</dbReference>